<protein>
    <submittedName>
        <fullName evidence="2">Cell envelope integrity protein TolA</fullName>
    </submittedName>
</protein>
<gene>
    <name evidence="2" type="ORF">ACIGG6_02110</name>
</gene>
<evidence type="ECO:0000256" key="1">
    <source>
        <dbReference type="SAM" id="MobiDB-lite"/>
    </source>
</evidence>
<name>A0ABW8BNJ3_9GAMM</name>
<feature type="region of interest" description="Disordered" evidence="1">
    <location>
        <begin position="728"/>
        <end position="763"/>
    </location>
</feature>
<feature type="compositionally biased region" description="Acidic residues" evidence="1">
    <location>
        <begin position="9"/>
        <end position="20"/>
    </location>
</feature>
<organism evidence="2 3">
    <name type="scientific">Vreelandella lionensis</name>
    <dbReference type="NCBI Taxonomy" id="1144478"/>
    <lineage>
        <taxon>Bacteria</taxon>
        <taxon>Pseudomonadati</taxon>
        <taxon>Pseudomonadota</taxon>
        <taxon>Gammaproteobacteria</taxon>
        <taxon>Oceanospirillales</taxon>
        <taxon>Halomonadaceae</taxon>
        <taxon>Vreelandella</taxon>
    </lineage>
</organism>
<dbReference type="Pfam" id="PF23899">
    <property type="entry name" value="SU10_portal"/>
    <property type="match status" value="1"/>
</dbReference>
<proteinExistence type="predicted"/>
<dbReference type="EMBL" id="JBITWC010000003">
    <property type="protein sequence ID" value="MFI8748788.1"/>
    <property type="molecule type" value="Genomic_DNA"/>
</dbReference>
<keyword evidence="3" id="KW-1185">Reference proteome</keyword>
<dbReference type="Proteomes" id="UP001614338">
    <property type="component" value="Unassembled WGS sequence"/>
</dbReference>
<reference evidence="2 3" key="1">
    <citation type="submission" date="2024-10" db="EMBL/GenBank/DDBJ databases">
        <title>The Natural Products Discovery Center: Release of the First 8490 Sequenced Strains for Exploring Actinobacteria Biosynthetic Diversity.</title>
        <authorList>
            <person name="Kalkreuter E."/>
            <person name="Kautsar S.A."/>
            <person name="Yang D."/>
            <person name="Bader C.D."/>
            <person name="Teijaro C.N."/>
            <person name="Fluegel L."/>
            <person name="Davis C.M."/>
            <person name="Simpson J.R."/>
            <person name="Lauterbach L."/>
            <person name="Steele A.D."/>
            <person name="Gui C."/>
            <person name="Meng S."/>
            <person name="Li G."/>
            <person name="Viehrig K."/>
            <person name="Ye F."/>
            <person name="Su P."/>
            <person name="Kiefer A.F."/>
            <person name="Nichols A."/>
            <person name="Cepeda A.J."/>
            <person name="Yan W."/>
            <person name="Fan B."/>
            <person name="Jiang Y."/>
            <person name="Adhikari A."/>
            <person name="Zheng C.-J."/>
            <person name="Schuster L."/>
            <person name="Cowan T.M."/>
            <person name="Smanski M.J."/>
            <person name="Chevrette M.G."/>
            <person name="De Carvalho L.P.S."/>
            <person name="Shen B."/>
        </authorList>
    </citation>
    <scope>NUCLEOTIDE SEQUENCE [LARGE SCALE GENOMIC DNA]</scope>
    <source>
        <strain evidence="2 3">NPDC077409</strain>
    </source>
</reference>
<evidence type="ECO:0000313" key="2">
    <source>
        <dbReference type="EMBL" id="MFI8748788.1"/>
    </source>
</evidence>
<comment type="caution">
    <text evidence="2">The sequence shown here is derived from an EMBL/GenBank/DDBJ whole genome shotgun (WGS) entry which is preliminary data.</text>
</comment>
<evidence type="ECO:0000313" key="3">
    <source>
        <dbReference type="Proteomes" id="UP001614338"/>
    </source>
</evidence>
<feature type="compositionally biased region" description="Basic and acidic residues" evidence="1">
    <location>
        <begin position="734"/>
        <end position="754"/>
    </location>
</feature>
<feature type="region of interest" description="Disordered" evidence="1">
    <location>
        <begin position="138"/>
        <end position="169"/>
    </location>
</feature>
<sequence length="763" mass="86612">MQNPATAEMADEQDTAPVELDADEREALRQQQEEELNMLGTKLHRLAHEQVAAKEQIETRWLEDLRQYNGKYTENQLARMRQKGGSQVFVNITRNKTRAAIARLSDMLLPNDDTNFGIKPTPVPAMSKQQGMMKADMQQPGMMPQGTPPEMQGQPGMMPEQGMQPEQPDPQAIADEAARQMQQQIEDDFAESRYNAHTRDVIEDACILGTGILKGPAIVNRTRRAWTTDPATGQSVMEIQEEFRPAVERVDPWDFFPDMSAAKMSEAEFVFERKLLNRKQLRDLADLPGVMLPQLRRALEDKDGHHISHDRRDEMRAITGVDTVVSDARYELWEYWGPLDKEELEACGCEVDDDPLVEYTGCVLMVGNHVIKAALNPLETDDLPYSVFNWEEDSSTIFGFGVPYLMRQPQKVVNAAWRMMMDNAGLSAGPQIVVNKRTVTPQDGDWTVRSNKVWEYSGDAPIDQAFLSVQIKNNQADMAAIFNMAQELADTETNLPVLLQGEGMSGGPGARTATGMQMLMNNSNIVLRSAVKNFDDGISVPTVRRFYDYHMMYTDRAEIKGDFDVVAKGTSVLIAREEQQEKLMMLSQVAANNPIFAELTNWQGLYKEILRTLQVPVDTVTYTDEEVEQRQQNQGQEGPPPELQIKMQELQLRQQELELKAQQWQQESQIKAQQQQFEQQYKAAQLQSEQEKARLELALKEGLTLAQLEQQAGLESQKLELEMRKTAAQLQNQRDVKAAELTERQNDRMARRDNMAQGYDSYG</sequence>
<dbReference type="RefSeq" id="WP_399841727.1">
    <property type="nucleotide sequence ID" value="NZ_JBITWC010000003.1"/>
</dbReference>
<accession>A0ABW8BNJ3</accession>
<feature type="region of interest" description="Disordered" evidence="1">
    <location>
        <begin position="1"/>
        <end position="20"/>
    </location>
</feature>
<dbReference type="InterPro" id="IPR056909">
    <property type="entry name" value="SU10_portal"/>
</dbReference>